<reference evidence="2 3" key="1">
    <citation type="submission" date="2018-10" db="EMBL/GenBank/DDBJ databases">
        <title>A high-quality apple genome assembly.</title>
        <authorList>
            <person name="Hu J."/>
        </authorList>
    </citation>
    <scope>NUCLEOTIDE SEQUENCE [LARGE SCALE GENOMIC DNA]</scope>
    <source>
        <strain evidence="3">cv. HFTH1</strain>
        <tissue evidence="2">Young leaf</tissue>
    </source>
</reference>
<organism evidence="2 3">
    <name type="scientific">Malus domestica</name>
    <name type="common">Apple</name>
    <name type="synonym">Pyrus malus</name>
    <dbReference type="NCBI Taxonomy" id="3750"/>
    <lineage>
        <taxon>Eukaryota</taxon>
        <taxon>Viridiplantae</taxon>
        <taxon>Streptophyta</taxon>
        <taxon>Embryophyta</taxon>
        <taxon>Tracheophyta</taxon>
        <taxon>Spermatophyta</taxon>
        <taxon>Magnoliopsida</taxon>
        <taxon>eudicotyledons</taxon>
        <taxon>Gunneridae</taxon>
        <taxon>Pentapetalae</taxon>
        <taxon>rosids</taxon>
        <taxon>fabids</taxon>
        <taxon>Rosales</taxon>
        <taxon>Rosaceae</taxon>
        <taxon>Amygdaloideae</taxon>
        <taxon>Maleae</taxon>
        <taxon>Malus</taxon>
    </lineage>
</organism>
<proteinExistence type="predicted"/>
<accession>A0A498IVF4</accession>
<evidence type="ECO:0000313" key="2">
    <source>
        <dbReference type="EMBL" id="RXH87180.1"/>
    </source>
</evidence>
<dbReference type="Proteomes" id="UP000290289">
    <property type="component" value="Chromosome 10"/>
</dbReference>
<dbReference type="EMBL" id="RDQH01000336">
    <property type="protein sequence ID" value="RXH87180.1"/>
    <property type="molecule type" value="Genomic_DNA"/>
</dbReference>
<feature type="region of interest" description="Disordered" evidence="1">
    <location>
        <begin position="61"/>
        <end position="125"/>
    </location>
</feature>
<keyword evidence="3" id="KW-1185">Reference proteome</keyword>
<gene>
    <name evidence="2" type="ORF">DVH24_028680</name>
</gene>
<sequence>MAPPRTKYAIPEGWVMQKKVEGDGTEVECFVCIATGHEFCTYNGMMRYVHYAIAREASIYSPDFSPPKKVASSKRGSNAPKEVGNSKEGSNAPKEVGSSNRGRNALKEVGSFKQGSNPSSNLKIDHKLSLKKKKPVISKPANLFLSPLSSLVYPLTRGDCL</sequence>
<comment type="caution">
    <text evidence="2">The sequence shown here is derived from an EMBL/GenBank/DDBJ whole genome shotgun (WGS) entry which is preliminary data.</text>
</comment>
<dbReference type="AlphaFoldDB" id="A0A498IVF4"/>
<evidence type="ECO:0000313" key="3">
    <source>
        <dbReference type="Proteomes" id="UP000290289"/>
    </source>
</evidence>
<feature type="compositionally biased region" description="Polar residues" evidence="1">
    <location>
        <begin position="113"/>
        <end position="122"/>
    </location>
</feature>
<evidence type="ECO:0000256" key="1">
    <source>
        <dbReference type="SAM" id="MobiDB-lite"/>
    </source>
</evidence>
<name>A0A498IVF4_MALDO</name>
<evidence type="ECO:0008006" key="4">
    <source>
        <dbReference type="Google" id="ProtNLM"/>
    </source>
</evidence>
<protein>
    <recommendedName>
        <fullName evidence="4">MBD domain-containing protein</fullName>
    </recommendedName>
</protein>